<keyword evidence="3" id="KW-0813">Transport</keyword>
<dbReference type="PANTHER" id="PTHR30532">
    <property type="entry name" value="IRON III DICITRATE-BINDING PERIPLASMIC PROTEIN"/>
    <property type="match status" value="1"/>
</dbReference>
<feature type="domain" description="Fe/B12 periplasmic-binding" evidence="6">
    <location>
        <begin position="54"/>
        <end position="314"/>
    </location>
</feature>
<dbReference type="Gene3D" id="3.40.50.1980">
    <property type="entry name" value="Nitrogenase molybdenum iron protein domain"/>
    <property type="match status" value="2"/>
</dbReference>
<evidence type="ECO:0000256" key="5">
    <source>
        <dbReference type="SAM" id="SignalP"/>
    </source>
</evidence>
<keyword evidence="8" id="KW-1185">Reference proteome</keyword>
<proteinExistence type="inferred from homology"/>
<comment type="similarity">
    <text evidence="2">Belongs to the bacterial solute-binding protein 8 family.</text>
</comment>
<dbReference type="PANTHER" id="PTHR30532:SF1">
    <property type="entry name" value="IRON(3+)-HYDROXAMATE-BINDING PROTEIN FHUD"/>
    <property type="match status" value="1"/>
</dbReference>
<name>A0ABU3Z7A9_9FIRM</name>
<gene>
    <name evidence="7" type="ORF">RVY80_02970</name>
</gene>
<comment type="subcellular location">
    <subcellularLocation>
        <location evidence="1">Cell envelope</location>
    </subcellularLocation>
</comment>
<comment type="caution">
    <text evidence="7">The sequence shown here is derived from an EMBL/GenBank/DDBJ whole genome shotgun (WGS) entry which is preliminary data.</text>
</comment>
<evidence type="ECO:0000256" key="3">
    <source>
        <dbReference type="ARBA" id="ARBA00022448"/>
    </source>
</evidence>
<dbReference type="EMBL" id="JAWJZB010000003">
    <property type="protein sequence ID" value="MDV5087808.1"/>
    <property type="molecule type" value="Genomic_DNA"/>
</dbReference>
<keyword evidence="4 5" id="KW-0732">Signal</keyword>
<evidence type="ECO:0000256" key="4">
    <source>
        <dbReference type="ARBA" id="ARBA00022729"/>
    </source>
</evidence>
<evidence type="ECO:0000256" key="2">
    <source>
        <dbReference type="ARBA" id="ARBA00008814"/>
    </source>
</evidence>
<dbReference type="InterPro" id="IPR002491">
    <property type="entry name" value="ABC_transptr_periplasmic_BD"/>
</dbReference>
<accession>A0ABU3Z7A9</accession>
<dbReference type="SUPFAM" id="SSF53807">
    <property type="entry name" value="Helical backbone' metal receptor"/>
    <property type="match status" value="1"/>
</dbReference>
<dbReference type="PROSITE" id="PS51257">
    <property type="entry name" value="PROKAR_LIPOPROTEIN"/>
    <property type="match status" value="1"/>
</dbReference>
<evidence type="ECO:0000259" key="6">
    <source>
        <dbReference type="PROSITE" id="PS50983"/>
    </source>
</evidence>
<feature type="signal peptide" evidence="5">
    <location>
        <begin position="1"/>
        <end position="23"/>
    </location>
</feature>
<reference evidence="7 8" key="1">
    <citation type="submission" date="2023-10" db="EMBL/GenBank/DDBJ databases">
        <title>Veillonella sp. nov., isolated from a pig farm feces dump.</title>
        <authorList>
            <person name="Chang Y.-H."/>
        </authorList>
    </citation>
    <scope>NUCLEOTIDE SEQUENCE [LARGE SCALE GENOMIC DNA]</scope>
    <source>
        <strain evidence="7 8">YH-vei2233</strain>
    </source>
</reference>
<dbReference type="InterPro" id="IPR051313">
    <property type="entry name" value="Bact_iron-sidero_bind"/>
</dbReference>
<evidence type="ECO:0000313" key="7">
    <source>
        <dbReference type="EMBL" id="MDV5087808.1"/>
    </source>
</evidence>
<dbReference type="Proteomes" id="UP001272515">
    <property type="component" value="Unassembled WGS sequence"/>
</dbReference>
<dbReference type="Pfam" id="PF01497">
    <property type="entry name" value="Peripla_BP_2"/>
    <property type="match status" value="1"/>
</dbReference>
<dbReference type="RefSeq" id="WP_317329635.1">
    <property type="nucleotide sequence ID" value="NZ_JAWJZA010000001.1"/>
</dbReference>
<organism evidence="7 8">
    <name type="scientific">Veillonella absiana</name>
    <dbReference type="NCBI Taxonomy" id="3079305"/>
    <lineage>
        <taxon>Bacteria</taxon>
        <taxon>Bacillati</taxon>
        <taxon>Bacillota</taxon>
        <taxon>Negativicutes</taxon>
        <taxon>Veillonellales</taxon>
        <taxon>Veillonellaceae</taxon>
        <taxon>Veillonella</taxon>
    </lineage>
</organism>
<feature type="chain" id="PRO_5046511352" evidence="5">
    <location>
        <begin position="24"/>
        <end position="318"/>
    </location>
</feature>
<evidence type="ECO:0000256" key="1">
    <source>
        <dbReference type="ARBA" id="ARBA00004196"/>
    </source>
</evidence>
<protein>
    <submittedName>
        <fullName evidence="7">ABC transporter substrate-binding protein</fullName>
    </submittedName>
</protein>
<evidence type="ECO:0000313" key="8">
    <source>
        <dbReference type="Proteomes" id="UP001272515"/>
    </source>
</evidence>
<dbReference type="PROSITE" id="PS50983">
    <property type="entry name" value="FE_B12_PBP"/>
    <property type="match status" value="1"/>
</dbReference>
<sequence>MKSNRLSLIVLLCATLFMTLFLAGCGKEDATKNGTTKTVTYEGQNYTVPANPQRIAVLSNSVLYLLDATGGTAIARVNTNDKLPEKLEALPALGQTANINMESLLGLKPDLVLGLDSQHSKYKDQLNSNHIPYILINYDGVNDNIPLMTLLGDITNHSDQAKQQIETYTKKVDTVKAAIKTINPAKVAVLRATGKGVTAETNLAITAGMVKDLGMNNVVLTHLSDTTKDKTVPYSLETLTQDNPDIIFIVTMGKEEDITKAMEKDMTSNPAWNHLKAVQNNKVIYLPSKLFLLNPGLQTPEAMARLVQDAYGITVDLK</sequence>